<keyword evidence="1" id="KW-0472">Membrane</keyword>
<dbReference type="PATRIC" id="fig|294.124.peg.1402"/>
<dbReference type="EMBL" id="JXNZ01000042">
    <property type="protein sequence ID" value="KIQ60203.1"/>
    <property type="molecule type" value="Genomic_DNA"/>
</dbReference>
<reference evidence="2 3" key="1">
    <citation type="submission" date="2015-01" db="EMBL/GenBank/DDBJ databases">
        <title>Draft Genome Sequence of the Biocontrol and Plant Growth-Promoting Rhizobacteria (PGPR) Pseudomonas fluorescens UM270.</title>
        <authorList>
            <person name="Hernandez-Salmeron J.E."/>
            <person name="Santoyo G."/>
            <person name="Moreno-Hagelsieb G."/>
            <person name="Hernandez-Leon R."/>
        </authorList>
    </citation>
    <scope>NUCLEOTIDE SEQUENCE [LARGE SCALE GENOMIC DNA]</scope>
    <source>
        <strain evidence="2 3">UM270</strain>
    </source>
</reference>
<comment type="caution">
    <text evidence="2">The sequence shown here is derived from an EMBL/GenBank/DDBJ whole genome shotgun (WGS) entry which is preliminary data.</text>
</comment>
<accession>A0A0D0PNL6</accession>
<dbReference type="OrthoDB" id="9897937at2"/>
<feature type="transmembrane region" description="Helical" evidence="1">
    <location>
        <begin position="31"/>
        <end position="52"/>
    </location>
</feature>
<keyword evidence="1" id="KW-0812">Transmembrane</keyword>
<protein>
    <submittedName>
        <fullName evidence="2">Uncharacterized protein</fullName>
    </submittedName>
</protein>
<feature type="transmembrane region" description="Helical" evidence="1">
    <location>
        <begin position="59"/>
        <end position="80"/>
    </location>
</feature>
<keyword evidence="1" id="KW-1133">Transmembrane helix</keyword>
<gene>
    <name evidence="2" type="ORF">RL74_06845</name>
</gene>
<dbReference type="RefSeq" id="WP_042729049.1">
    <property type="nucleotide sequence ID" value="NZ_JXNZ01000042.1"/>
</dbReference>
<evidence type="ECO:0000313" key="2">
    <source>
        <dbReference type="EMBL" id="KIQ60203.1"/>
    </source>
</evidence>
<organism evidence="2 3">
    <name type="scientific">Pseudomonas fluorescens</name>
    <dbReference type="NCBI Taxonomy" id="294"/>
    <lineage>
        <taxon>Bacteria</taxon>
        <taxon>Pseudomonadati</taxon>
        <taxon>Pseudomonadota</taxon>
        <taxon>Gammaproteobacteria</taxon>
        <taxon>Pseudomonadales</taxon>
        <taxon>Pseudomonadaceae</taxon>
        <taxon>Pseudomonas</taxon>
    </lineage>
</organism>
<evidence type="ECO:0000256" key="1">
    <source>
        <dbReference type="SAM" id="Phobius"/>
    </source>
</evidence>
<name>A0A0D0PNL6_PSEFL</name>
<proteinExistence type="predicted"/>
<sequence length="91" mass="9404">MVAFLAYYLASLLDPIALVLCAGIGFLFKSFWKGVAAGAAVYIALILLMPGIHATPIVIISKLCAGATFGLVGAALGRWLRPTSKPGTPDA</sequence>
<dbReference type="AlphaFoldDB" id="A0A0D0PNL6"/>
<evidence type="ECO:0000313" key="3">
    <source>
        <dbReference type="Proteomes" id="UP000032101"/>
    </source>
</evidence>
<dbReference type="Proteomes" id="UP000032101">
    <property type="component" value="Unassembled WGS sequence"/>
</dbReference>